<organism evidence="2 3">
    <name type="scientific">Vibrio owensii</name>
    <dbReference type="NCBI Taxonomy" id="696485"/>
    <lineage>
        <taxon>Bacteria</taxon>
        <taxon>Pseudomonadati</taxon>
        <taxon>Pseudomonadota</taxon>
        <taxon>Gammaproteobacteria</taxon>
        <taxon>Vibrionales</taxon>
        <taxon>Vibrionaceae</taxon>
        <taxon>Vibrio</taxon>
    </lineage>
</organism>
<evidence type="ECO:0000313" key="2">
    <source>
        <dbReference type="EMBL" id="CAH1537085.1"/>
    </source>
</evidence>
<feature type="signal peptide" evidence="1">
    <location>
        <begin position="1"/>
        <end position="20"/>
    </location>
</feature>
<proteinExistence type="predicted"/>
<gene>
    <name evidence="2" type="ORF">THF1D04_450002</name>
</gene>
<dbReference type="PANTHER" id="PTHR42754">
    <property type="entry name" value="ENDOGLUCANASE"/>
    <property type="match status" value="1"/>
</dbReference>
<dbReference type="InterPro" id="IPR011047">
    <property type="entry name" value="Quinoprotein_ADH-like_sf"/>
</dbReference>
<evidence type="ECO:0000313" key="3">
    <source>
        <dbReference type="Proteomes" id="UP001295420"/>
    </source>
</evidence>
<dbReference type="SUPFAM" id="SSF50998">
    <property type="entry name" value="Quinoprotein alcohol dehydrogenase-like"/>
    <property type="match status" value="1"/>
</dbReference>
<keyword evidence="1" id="KW-0732">Signal</keyword>
<name>A0AAU9Q9Z4_9VIBR</name>
<comment type="caution">
    <text evidence="2">The sequence shown here is derived from an EMBL/GenBank/DDBJ whole genome shotgun (WGS) entry which is preliminary data.</text>
</comment>
<dbReference type="PANTHER" id="PTHR42754:SF1">
    <property type="entry name" value="LIPOPROTEIN"/>
    <property type="match status" value="1"/>
</dbReference>
<dbReference type="RefSeq" id="WP_409931721.1">
    <property type="nucleotide sequence ID" value="NZ_CAKMTQ010000040.1"/>
</dbReference>
<protein>
    <submittedName>
        <fullName evidence="2">Uncharacterized protein</fullName>
    </submittedName>
</protein>
<feature type="chain" id="PRO_5043964596" evidence="1">
    <location>
        <begin position="21"/>
        <end position="401"/>
    </location>
</feature>
<dbReference type="AlphaFoldDB" id="A0AAU9Q9Z4"/>
<dbReference type="EMBL" id="CAKMTQ010000040">
    <property type="protein sequence ID" value="CAH1537085.1"/>
    <property type="molecule type" value="Genomic_DNA"/>
</dbReference>
<dbReference type="Proteomes" id="UP001295420">
    <property type="component" value="Unassembled WGS sequence"/>
</dbReference>
<reference evidence="2" key="1">
    <citation type="submission" date="2022-01" db="EMBL/GenBank/DDBJ databases">
        <authorList>
            <person name="Lagorce A."/>
        </authorList>
    </citation>
    <scope>NUCLEOTIDE SEQUENCE</scope>
    <source>
        <strain evidence="2">Th15_F1_D04</strain>
    </source>
</reference>
<accession>A0AAU9Q9Z4</accession>
<sequence>MKKTIIASALLSALSFNVFAVTEANINWTQLVGGSSNEDYSDVISISDGSAIMVGSTSSQDGDITTQYNGGASDALITKLDENGNVLWNILRGGSGADKFHAIAQMSDGSFVAVGESQVPMDGLSPERKEGLMVSFLDNGEVLWEKRLNSDDRIFASLEDISNIPETGEYFVTGTYYNAGKNTYYGQTMKFAGEELKSTVQEELTSNSSSPLIAVDESNTYSYFQASSGPYGDTPIGNTIVKAVDSEGEVVWEYNLDGKAVALDTTLDNGLLVTTQSQVLKLSSTGQQEWSHYYNNGKIYASTSFQDAKEIYIGDEKFHLVAGKFLGYGGPVSGLIRLLDKNGQYISAEEFQSNSSSSFNAISVDVNNDVLFTGYSDSTGGDITDPHNGGRDGLTVNYTFE</sequence>
<evidence type="ECO:0000256" key="1">
    <source>
        <dbReference type="SAM" id="SignalP"/>
    </source>
</evidence>